<reference evidence="2" key="1">
    <citation type="submission" date="2013-08" db="EMBL/GenBank/DDBJ databases">
        <title>Oryza genome evolution.</title>
        <authorList>
            <person name="Wing R.A."/>
            <person name="Panaud O."/>
            <person name="Oliveira A.C."/>
        </authorList>
    </citation>
    <scope>NUCLEOTIDE SEQUENCE</scope>
</reference>
<name>A0A0D9Y5Z4_9ORYZ</name>
<evidence type="ECO:0000313" key="3">
    <source>
        <dbReference type="Proteomes" id="UP000026961"/>
    </source>
</evidence>
<reference evidence="2" key="3">
    <citation type="submission" date="2018-05" db="EMBL/GenBank/DDBJ databases">
        <title>OgluRS3 (Oryza glumaepatula Reference Sequence Version 3).</title>
        <authorList>
            <person name="Zhang J."/>
            <person name="Kudrna D."/>
            <person name="Lee S."/>
            <person name="Talag J."/>
            <person name="Welchert J."/>
            <person name="Wing R.A."/>
        </authorList>
    </citation>
    <scope>NUCLEOTIDE SEQUENCE [LARGE SCALE GENOMIC DNA]</scope>
</reference>
<evidence type="ECO:0000256" key="1">
    <source>
        <dbReference type="SAM" id="MobiDB-lite"/>
    </source>
</evidence>
<dbReference type="HOGENOM" id="CLU_168570_0_0_1"/>
<dbReference type="EnsemblPlants" id="OGLUM01G10450.1">
    <property type="protein sequence ID" value="OGLUM01G10450.1"/>
    <property type="gene ID" value="OGLUM01G10450"/>
</dbReference>
<accession>A0A0D9Y5Z4</accession>
<dbReference type="Gramene" id="OGLUM01G10450.1">
    <property type="protein sequence ID" value="OGLUM01G10450.1"/>
    <property type="gene ID" value="OGLUM01G10450"/>
</dbReference>
<dbReference type="AlphaFoldDB" id="A0A0D9Y5Z4"/>
<organism evidence="2">
    <name type="scientific">Oryza glumipatula</name>
    <dbReference type="NCBI Taxonomy" id="40148"/>
    <lineage>
        <taxon>Eukaryota</taxon>
        <taxon>Viridiplantae</taxon>
        <taxon>Streptophyta</taxon>
        <taxon>Embryophyta</taxon>
        <taxon>Tracheophyta</taxon>
        <taxon>Spermatophyta</taxon>
        <taxon>Magnoliopsida</taxon>
        <taxon>Liliopsida</taxon>
        <taxon>Poales</taxon>
        <taxon>Poaceae</taxon>
        <taxon>BOP clade</taxon>
        <taxon>Oryzoideae</taxon>
        <taxon>Oryzeae</taxon>
        <taxon>Oryzinae</taxon>
        <taxon>Oryza</taxon>
    </lineage>
</organism>
<sequence length="77" mass="8431">MSSLFWVQLGACTAGRVHIKDPSSETISTSRADEARKSRDSSILQQRLQSMSQELDFNVVINISHASHAAPTQMSGK</sequence>
<protein>
    <submittedName>
        <fullName evidence="2">Uncharacterized protein</fullName>
    </submittedName>
</protein>
<evidence type="ECO:0000313" key="2">
    <source>
        <dbReference type="EnsemblPlants" id="OGLUM01G10450.1"/>
    </source>
</evidence>
<dbReference type="Proteomes" id="UP000026961">
    <property type="component" value="Chromosome 1"/>
</dbReference>
<feature type="region of interest" description="Disordered" evidence="1">
    <location>
        <begin position="22"/>
        <end position="43"/>
    </location>
</feature>
<keyword evidence="3" id="KW-1185">Reference proteome</keyword>
<feature type="compositionally biased region" description="Basic and acidic residues" evidence="1">
    <location>
        <begin position="31"/>
        <end position="40"/>
    </location>
</feature>
<reference evidence="2" key="2">
    <citation type="submission" date="2015-04" db="UniProtKB">
        <authorList>
            <consortium name="EnsemblPlants"/>
        </authorList>
    </citation>
    <scope>IDENTIFICATION</scope>
</reference>
<proteinExistence type="predicted"/>